<dbReference type="AlphaFoldDB" id="A0ABD3HSX9"/>
<evidence type="ECO:0000256" key="1">
    <source>
        <dbReference type="SAM" id="Coils"/>
    </source>
</evidence>
<dbReference type="Proteomes" id="UP001633002">
    <property type="component" value="Unassembled WGS sequence"/>
</dbReference>
<protein>
    <submittedName>
        <fullName evidence="2">Uncharacterized protein</fullName>
    </submittedName>
</protein>
<keyword evidence="1" id="KW-0175">Coiled coil</keyword>
<feature type="coiled-coil region" evidence="1">
    <location>
        <begin position="364"/>
        <end position="391"/>
    </location>
</feature>
<name>A0ABD3HSX9_9MARC</name>
<dbReference type="EMBL" id="JBJQOH010000003">
    <property type="protein sequence ID" value="KAL3693891.1"/>
    <property type="molecule type" value="Genomic_DNA"/>
</dbReference>
<evidence type="ECO:0000313" key="2">
    <source>
        <dbReference type="EMBL" id="KAL3693891.1"/>
    </source>
</evidence>
<organism evidence="2 3">
    <name type="scientific">Riccia sorocarpa</name>
    <dbReference type="NCBI Taxonomy" id="122646"/>
    <lineage>
        <taxon>Eukaryota</taxon>
        <taxon>Viridiplantae</taxon>
        <taxon>Streptophyta</taxon>
        <taxon>Embryophyta</taxon>
        <taxon>Marchantiophyta</taxon>
        <taxon>Marchantiopsida</taxon>
        <taxon>Marchantiidae</taxon>
        <taxon>Marchantiales</taxon>
        <taxon>Ricciaceae</taxon>
        <taxon>Riccia</taxon>
    </lineage>
</organism>
<comment type="caution">
    <text evidence="2">The sequence shown here is derived from an EMBL/GenBank/DDBJ whole genome shotgun (WGS) entry which is preliminary data.</text>
</comment>
<sequence>MQASIQKNHRRNHWHAVVHFKMQSVAKGLRGFQKNVQLEHVKRSLEELSFESYQQRLKRKAVTGCKLLHQSKRLKSAKLEHATAQWRTAKLHEHFEKWYCKMAVRSRKRKQLLNSIKYCCRQLCLRGFQAWRAFRDLSKQKKHLEKNWLNRIRETLGGLRQSQVLRAWRALQKKIIIKRFNEARALQFYISFTAAAVVTALQMNMQKQQWKRSLLTKSRGFWKTKNLQRALLTWKKFLLLGQLGRIAGDQRRRRLLKLALLALALSKEQQKQVKYKEETSVEDSFEKQRNFTERETAQMSAEREVVRVTPISAPRPQPRRPAFLYENDNQTKDTKTGLKAGDHIVSSISPAKNPHFVAKEIEWMEQILLEYEDLKVQLLTLRAELALLLETRSPENREGSHPHPRDQKNLSQEQKTLLLQQEIHSLEAKKMVQMPLIQAVLSRVQDLRVNKAPIL</sequence>
<gene>
    <name evidence="2" type="ORF">R1sor_007542</name>
</gene>
<accession>A0ABD3HSX9</accession>
<keyword evidence="3" id="KW-1185">Reference proteome</keyword>
<proteinExistence type="predicted"/>
<reference evidence="2 3" key="1">
    <citation type="submission" date="2024-09" db="EMBL/GenBank/DDBJ databases">
        <title>Chromosome-scale assembly of Riccia sorocarpa.</title>
        <authorList>
            <person name="Paukszto L."/>
        </authorList>
    </citation>
    <scope>NUCLEOTIDE SEQUENCE [LARGE SCALE GENOMIC DNA]</scope>
    <source>
        <strain evidence="2">LP-2024</strain>
        <tissue evidence="2">Aerial parts of the thallus</tissue>
    </source>
</reference>
<evidence type="ECO:0000313" key="3">
    <source>
        <dbReference type="Proteomes" id="UP001633002"/>
    </source>
</evidence>